<evidence type="ECO:0000256" key="1">
    <source>
        <dbReference type="ARBA" id="ARBA00022737"/>
    </source>
</evidence>
<organism evidence="3">
    <name type="scientific">Arundo donax</name>
    <name type="common">Giant reed</name>
    <name type="synonym">Donax arundinaceus</name>
    <dbReference type="NCBI Taxonomy" id="35708"/>
    <lineage>
        <taxon>Eukaryota</taxon>
        <taxon>Viridiplantae</taxon>
        <taxon>Streptophyta</taxon>
        <taxon>Embryophyta</taxon>
        <taxon>Tracheophyta</taxon>
        <taxon>Spermatophyta</taxon>
        <taxon>Magnoliopsida</taxon>
        <taxon>Liliopsida</taxon>
        <taxon>Poales</taxon>
        <taxon>Poaceae</taxon>
        <taxon>PACMAD clade</taxon>
        <taxon>Arundinoideae</taxon>
        <taxon>Arundineae</taxon>
        <taxon>Arundo</taxon>
    </lineage>
</organism>
<dbReference type="PANTHER" id="PTHR47926">
    <property type="entry name" value="PENTATRICOPEPTIDE REPEAT-CONTAINING PROTEIN"/>
    <property type="match status" value="1"/>
</dbReference>
<sequence>MISGYSKNGLASEAVHLFKRMRKVAKSLTPDSVTLRSVILACAQLGSTELAEWVEGYVQGSEYRDDLLVNTALIDMYAKSGSIAHAHAVFERVNMQERDVVVWSALIGGYGVHGHVKEAMKCAGVKLNDVTFLAFYQRATTRVLWIKGGATSTP</sequence>
<dbReference type="GO" id="GO:0009451">
    <property type="term" value="P:RNA modification"/>
    <property type="evidence" value="ECO:0007669"/>
    <property type="project" value="InterPro"/>
</dbReference>
<dbReference type="Pfam" id="PF01535">
    <property type="entry name" value="PPR"/>
    <property type="match status" value="3"/>
</dbReference>
<dbReference type="EMBL" id="GBRH01233258">
    <property type="protein sequence ID" value="JAD64637.1"/>
    <property type="molecule type" value="Transcribed_RNA"/>
</dbReference>
<evidence type="ECO:0000256" key="2">
    <source>
        <dbReference type="ARBA" id="ARBA00022946"/>
    </source>
</evidence>
<evidence type="ECO:0008006" key="4">
    <source>
        <dbReference type="Google" id="ProtNLM"/>
    </source>
</evidence>
<dbReference type="GO" id="GO:0003723">
    <property type="term" value="F:RNA binding"/>
    <property type="evidence" value="ECO:0007669"/>
    <property type="project" value="InterPro"/>
</dbReference>
<dbReference type="InterPro" id="IPR002885">
    <property type="entry name" value="PPR_rpt"/>
</dbReference>
<accession>A0A0A9BZG4</accession>
<dbReference type="NCBIfam" id="TIGR00756">
    <property type="entry name" value="PPR"/>
    <property type="match status" value="1"/>
</dbReference>
<dbReference type="Gene3D" id="1.25.40.10">
    <property type="entry name" value="Tetratricopeptide repeat domain"/>
    <property type="match status" value="2"/>
</dbReference>
<reference evidence="3" key="1">
    <citation type="submission" date="2014-09" db="EMBL/GenBank/DDBJ databases">
        <authorList>
            <person name="Magalhaes I.L.F."/>
            <person name="Oliveira U."/>
            <person name="Santos F.R."/>
            <person name="Vidigal T.H.D.A."/>
            <person name="Brescovit A.D."/>
            <person name="Santos A.J."/>
        </authorList>
    </citation>
    <scope>NUCLEOTIDE SEQUENCE</scope>
    <source>
        <tissue evidence="3">Shoot tissue taken approximately 20 cm above the soil surface</tissue>
    </source>
</reference>
<keyword evidence="2" id="KW-0809">Transit peptide</keyword>
<protein>
    <recommendedName>
        <fullName evidence="4">Pentatricopeptide repeat-containing protein</fullName>
    </recommendedName>
</protein>
<keyword evidence="1" id="KW-0677">Repeat</keyword>
<dbReference type="PANTHER" id="PTHR47926:SF396">
    <property type="entry name" value="PENTATRICOPEPTIDE REPEAT-CONTAINING PROTEIN"/>
    <property type="match status" value="1"/>
</dbReference>
<dbReference type="InterPro" id="IPR046960">
    <property type="entry name" value="PPR_At4g14850-like_plant"/>
</dbReference>
<dbReference type="InterPro" id="IPR011990">
    <property type="entry name" value="TPR-like_helical_dom_sf"/>
</dbReference>
<name>A0A0A9BZG4_ARUDO</name>
<reference evidence="3" key="2">
    <citation type="journal article" date="2015" name="Data Brief">
        <title>Shoot transcriptome of the giant reed, Arundo donax.</title>
        <authorList>
            <person name="Barrero R.A."/>
            <person name="Guerrero F.D."/>
            <person name="Moolhuijzen P."/>
            <person name="Goolsby J.A."/>
            <person name="Tidwell J."/>
            <person name="Bellgard S.E."/>
            <person name="Bellgard M.I."/>
        </authorList>
    </citation>
    <scope>NUCLEOTIDE SEQUENCE</scope>
    <source>
        <tissue evidence="3">Shoot tissue taken approximately 20 cm above the soil surface</tissue>
    </source>
</reference>
<evidence type="ECO:0000313" key="3">
    <source>
        <dbReference type="EMBL" id="JAD64637.1"/>
    </source>
</evidence>
<dbReference type="AlphaFoldDB" id="A0A0A9BZG4"/>
<proteinExistence type="predicted"/>